<dbReference type="OrthoDB" id="198397at2759"/>
<dbReference type="SUPFAM" id="SSF102114">
    <property type="entry name" value="Radical SAM enzymes"/>
    <property type="match status" value="1"/>
</dbReference>
<evidence type="ECO:0000313" key="2">
    <source>
        <dbReference type="Proteomes" id="UP001165085"/>
    </source>
</evidence>
<dbReference type="Proteomes" id="UP001165085">
    <property type="component" value="Unassembled WGS sequence"/>
</dbReference>
<name>A0A9W7BRD4_9STRA</name>
<accession>A0A9W7BRD4</accession>
<dbReference type="InterPro" id="IPR058240">
    <property type="entry name" value="rSAM_sf"/>
</dbReference>
<reference evidence="2" key="1">
    <citation type="journal article" date="2023" name="Commun. Biol.">
        <title>Genome analysis of Parmales, the sister group of diatoms, reveals the evolutionary specialization of diatoms from phago-mixotrophs to photoautotrophs.</title>
        <authorList>
            <person name="Ban H."/>
            <person name="Sato S."/>
            <person name="Yoshikawa S."/>
            <person name="Yamada K."/>
            <person name="Nakamura Y."/>
            <person name="Ichinomiya M."/>
            <person name="Sato N."/>
            <person name="Blanc-Mathieu R."/>
            <person name="Endo H."/>
            <person name="Kuwata A."/>
            <person name="Ogata H."/>
        </authorList>
    </citation>
    <scope>NUCLEOTIDE SEQUENCE [LARGE SCALE GENOMIC DNA]</scope>
    <source>
        <strain evidence="2">NIES 3701</strain>
    </source>
</reference>
<keyword evidence="2" id="KW-1185">Reference proteome</keyword>
<dbReference type="AlphaFoldDB" id="A0A9W7BRD4"/>
<organism evidence="1 2">
    <name type="scientific">Triparma strigata</name>
    <dbReference type="NCBI Taxonomy" id="1606541"/>
    <lineage>
        <taxon>Eukaryota</taxon>
        <taxon>Sar</taxon>
        <taxon>Stramenopiles</taxon>
        <taxon>Ochrophyta</taxon>
        <taxon>Bolidophyceae</taxon>
        <taxon>Parmales</taxon>
        <taxon>Triparmaceae</taxon>
        <taxon>Triparma</taxon>
    </lineage>
</organism>
<evidence type="ECO:0000313" key="1">
    <source>
        <dbReference type="EMBL" id="GMH92670.1"/>
    </source>
</evidence>
<dbReference type="Gene3D" id="3.20.20.70">
    <property type="entry name" value="Aldolase class I"/>
    <property type="match status" value="1"/>
</dbReference>
<dbReference type="InterPro" id="IPR013785">
    <property type="entry name" value="Aldolase_TIM"/>
</dbReference>
<gene>
    <name evidence="1" type="ORF">TrST_g1786</name>
</gene>
<evidence type="ECO:0008006" key="3">
    <source>
        <dbReference type="Google" id="ProtNLM"/>
    </source>
</evidence>
<dbReference type="EMBL" id="BRXY01000404">
    <property type="protein sequence ID" value="GMH92670.1"/>
    <property type="molecule type" value="Genomic_DNA"/>
</dbReference>
<comment type="caution">
    <text evidence="1">The sequence shown here is derived from an EMBL/GenBank/DDBJ whole genome shotgun (WGS) entry which is preliminary data.</text>
</comment>
<protein>
    <recommendedName>
        <fullName evidence="3">Radical SAM core domain-containing protein</fullName>
    </recommendedName>
</protein>
<sequence>MIYLATSPLPPGLIYHLGRSLYVSLTNTSVGLPLLLSRGPSFVMPESSNFSKLPDGYSPKPDQIVSAVNQLWTSDEFDDTGVTFAGAGDPLLELDTLISSANLLKSTNPSKSLTFRVNTNGLFLSPSSLASSLSSASITQVTVALNYATPSEYDSNMSPPEPTSFKTVCEFIEAFVEHDGIDKVTATCVDNGRVDVERVRSFAVDDLGVDEFKVRTYFG</sequence>
<proteinExistence type="predicted"/>